<evidence type="ECO:0000256" key="5">
    <source>
        <dbReference type="ARBA" id="ARBA00023136"/>
    </source>
</evidence>
<dbReference type="GO" id="GO:0022857">
    <property type="term" value="F:transmembrane transporter activity"/>
    <property type="evidence" value="ECO:0007669"/>
    <property type="project" value="InterPro"/>
</dbReference>
<dbReference type="KEGG" id="rain:Rai3103_00930"/>
<dbReference type="Pfam" id="PF07690">
    <property type="entry name" value="MFS_1"/>
    <property type="match status" value="1"/>
</dbReference>
<evidence type="ECO:0000313" key="9">
    <source>
        <dbReference type="EMBL" id="QGF22485.1"/>
    </source>
</evidence>
<organism evidence="9 10">
    <name type="scientific">Raineyella fluvialis</name>
    <dbReference type="NCBI Taxonomy" id="2662261"/>
    <lineage>
        <taxon>Bacteria</taxon>
        <taxon>Bacillati</taxon>
        <taxon>Actinomycetota</taxon>
        <taxon>Actinomycetes</taxon>
        <taxon>Propionibacteriales</taxon>
        <taxon>Propionibacteriaceae</taxon>
        <taxon>Raineyella</taxon>
    </lineage>
</organism>
<keyword evidence="2" id="KW-0813">Transport</keyword>
<dbReference type="RefSeq" id="WP_153570995.1">
    <property type="nucleotide sequence ID" value="NZ_CP045725.1"/>
</dbReference>
<feature type="compositionally biased region" description="Low complexity" evidence="6">
    <location>
        <begin position="11"/>
        <end position="24"/>
    </location>
</feature>
<feature type="domain" description="Major facilitator superfamily (MFS) profile" evidence="8">
    <location>
        <begin position="35"/>
        <end position="535"/>
    </location>
</feature>
<sequence>MSDPTTPTPRIPTGAAGATAAPPGDFTGTPHRWWGMAAIALGTSLVIMDATIANVALPVVIDDLHMSATQAQWVSAVYALVFASLMLTSGRFGDLFGRRMMFVAGLVVFMGSSLVAGSAGSPEVLLAARLVQGVGAAMVLPATTSTINAMFTGKDRSIAFAIYGSAIGGMAAVGPLVGGWLATDASWRWAFWLNIPFGIAAVVLATRYLPETRDRTLRRGIDWSGTVLATLGLGGIVFALVESSSFGWLHQADGSLSPVPFALAGGVVLMGLWVWAERIRHRRGAIVQAHLGLWRIANFRHGAIASMVITLGEFGMLFTLPLVLQGALGYDALGTGWLMMVLAVGTFVMSGAVPQLTRRIGARRVVQFGVFVEAIAVAGLALALPGTAWSIGACLFLYGLGVGMATAQVTSVSLAEVPVGLSGEASGMLTTVRQIGSALGVAVLGGLLISSLTQGTQSRLDEVPLPAAARTAVVSAVHDSIGAAIPALQRDARTTAAAQLAAEALVDAARISTGVAGGILGIGFLATLALTEVSAEETMRRRGRTESAVEA</sequence>
<proteinExistence type="predicted"/>
<dbReference type="PANTHER" id="PTHR42718:SF9">
    <property type="entry name" value="MAJOR FACILITATOR SUPERFAMILY MULTIDRUG TRANSPORTER MFSC"/>
    <property type="match status" value="1"/>
</dbReference>
<keyword evidence="5 7" id="KW-0472">Membrane</keyword>
<dbReference type="EMBL" id="CP045725">
    <property type="protein sequence ID" value="QGF22485.1"/>
    <property type="molecule type" value="Genomic_DNA"/>
</dbReference>
<evidence type="ECO:0000259" key="8">
    <source>
        <dbReference type="PROSITE" id="PS50850"/>
    </source>
</evidence>
<evidence type="ECO:0000313" key="10">
    <source>
        <dbReference type="Proteomes" id="UP000386847"/>
    </source>
</evidence>
<evidence type="ECO:0000256" key="4">
    <source>
        <dbReference type="ARBA" id="ARBA00022989"/>
    </source>
</evidence>
<dbReference type="AlphaFoldDB" id="A0A5Q2FCR0"/>
<feature type="transmembrane region" description="Helical" evidence="7">
    <location>
        <begin position="100"/>
        <end position="120"/>
    </location>
</feature>
<dbReference type="GO" id="GO:0005886">
    <property type="term" value="C:plasma membrane"/>
    <property type="evidence" value="ECO:0007669"/>
    <property type="project" value="UniProtKB-SubCell"/>
</dbReference>
<dbReference type="Gene3D" id="1.20.1250.20">
    <property type="entry name" value="MFS general substrate transporter like domains"/>
    <property type="match status" value="1"/>
</dbReference>
<dbReference type="PROSITE" id="PS50850">
    <property type="entry name" value="MFS"/>
    <property type="match status" value="1"/>
</dbReference>
<feature type="transmembrane region" description="Helical" evidence="7">
    <location>
        <begin position="71"/>
        <end position="88"/>
    </location>
</feature>
<dbReference type="SUPFAM" id="SSF103473">
    <property type="entry name" value="MFS general substrate transporter"/>
    <property type="match status" value="1"/>
</dbReference>
<feature type="transmembrane region" description="Helical" evidence="7">
    <location>
        <begin position="221"/>
        <end position="241"/>
    </location>
</feature>
<dbReference type="PRINTS" id="PR01036">
    <property type="entry name" value="TCRTETB"/>
</dbReference>
<dbReference type="InterPro" id="IPR011701">
    <property type="entry name" value="MFS"/>
</dbReference>
<dbReference type="Gene3D" id="1.20.1720.10">
    <property type="entry name" value="Multidrug resistance protein D"/>
    <property type="match status" value="1"/>
</dbReference>
<evidence type="ECO:0000256" key="2">
    <source>
        <dbReference type="ARBA" id="ARBA00022448"/>
    </source>
</evidence>
<feature type="region of interest" description="Disordered" evidence="6">
    <location>
        <begin position="1"/>
        <end position="24"/>
    </location>
</feature>
<name>A0A5Q2FCR0_9ACTN</name>
<feature type="transmembrane region" description="Helical" evidence="7">
    <location>
        <begin position="303"/>
        <end position="324"/>
    </location>
</feature>
<feature type="compositionally biased region" description="Pro residues" evidence="6">
    <location>
        <begin position="1"/>
        <end position="10"/>
    </location>
</feature>
<evidence type="ECO:0000256" key="1">
    <source>
        <dbReference type="ARBA" id="ARBA00004651"/>
    </source>
</evidence>
<feature type="transmembrane region" description="Helical" evidence="7">
    <location>
        <begin position="126"/>
        <end position="151"/>
    </location>
</feature>
<evidence type="ECO:0000256" key="7">
    <source>
        <dbReference type="SAM" id="Phobius"/>
    </source>
</evidence>
<feature type="transmembrane region" description="Helical" evidence="7">
    <location>
        <begin position="336"/>
        <end position="353"/>
    </location>
</feature>
<feature type="transmembrane region" description="Helical" evidence="7">
    <location>
        <begin position="256"/>
        <end position="276"/>
    </location>
</feature>
<feature type="transmembrane region" description="Helical" evidence="7">
    <location>
        <begin position="435"/>
        <end position="453"/>
    </location>
</feature>
<keyword evidence="10" id="KW-1185">Reference proteome</keyword>
<comment type="subcellular location">
    <subcellularLocation>
        <location evidence="1">Cell membrane</location>
        <topology evidence="1">Multi-pass membrane protein</topology>
    </subcellularLocation>
</comment>
<feature type="transmembrane region" description="Helical" evidence="7">
    <location>
        <begin position="158"/>
        <end position="183"/>
    </location>
</feature>
<keyword evidence="3 7" id="KW-0812">Transmembrane</keyword>
<evidence type="ECO:0000256" key="6">
    <source>
        <dbReference type="SAM" id="MobiDB-lite"/>
    </source>
</evidence>
<protein>
    <submittedName>
        <fullName evidence="9">MFS transporter</fullName>
    </submittedName>
</protein>
<feature type="transmembrane region" description="Helical" evidence="7">
    <location>
        <begin position="33"/>
        <end position="59"/>
    </location>
</feature>
<dbReference type="InterPro" id="IPR020846">
    <property type="entry name" value="MFS_dom"/>
</dbReference>
<evidence type="ECO:0000256" key="3">
    <source>
        <dbReference type="ARBA" id="ARBA00022692"/>
    </source>
</evidence>
<dbReference type="InterPro" id="IPR036259">
    <property type="entry name" value="MFS_trans_sf"/>
</dbReference>
<keyword evidence="4 7" id="KW-1133">Transmembrane helix</keyword>
<dbReference type="Proteomes" id="UP000386847">
    <property type="component" value="Chromosome"/>
</dbReference>
<accession>A0A5Q2FCR0</accession>
<feature type="transmembrane region" description="Helical" evidence="7">
    <location>
        <begin position="365"/>
        <end position="384"/>
    </location>
</feature>
<feature type="transmembrane region" description="Helical" evidence="7">
    <location>
        <begin position="515"/>
        <end position="535"/>
    </location>
</feature>
<gene>
    <name evidence="9" type="ORF">Rai3103_00930</name>
</gene>
<reference evidence="9 10" key="1">
    <citation type="submission" date="2019-10" db="EMBL/GenBank/DDBJ databases">
        <title>Genomic analysis of Raineyella sp. CBA3103.</title>
        <authorList>
            <person name="Roh S.W."/>
        </authorList>
    </citation>
    <scope>NUCLEOTIDE SEQUENCE [LARGE SCALE GENOMIC DNA]</scope>
    <source>
        <strain evidence="9 10">CBA3103</strain>
    </source>
</reference>
<feature type="transmembrane region" description="Helical" evidence="7">
    <location>
        <begin position="189"/>
        <end position="209"/>
    </location>
</feature>
<feature type="transmembrane region" description="Helical" evidence="7">
    <location>
        <begin position="390"/>
        <end position="414"/>
    </location>
</feature>
<dbReference type="CDD" id="cd17321">
    <property type="entry name" value="MFS_MMR_MDR_like"/>
    <property type="match status" value="1"/>
</dbReference>
<dbReference type="PANTHER" id="PTHR42718">
    <property type="entry name" value="MAJOR FACILITATOR SUPERFAMILY MULTIDRUG TRANSPORTER MFSC"/>
    <property type="match status" value="1"/>
</dbReference>